<dbReference type="GO" id="GO:0016757">
    <property type="term" value="F:glycosyltransferase activity"/>
    <property type="evidence" value="ECO:0007669"/>
    <property type="project" value="UniProtKB-KW"/>
</dbReference>
<protein>
    <submittedName>
        <fullName evidence="4">Putative Lipopolysaccharide core biosynthesis glycosyltransferase</fullName>
        <ecNumber evidence="4">2.4.-.-</ecNumber>
    </submittedName>
</protein>
<gene>
    <name evidence="4" type="ORF">PHAMO_570045</name>
</gene>
<dbReference type="AlphaFoldDB" id="H8FXG2"/>
<dbReference type="Proteomes" id="UP000004169">
    <property type="component" value="Unassembled WGS sequence"/>
</dbReference>
<dbReference type="Gene3D" id="3.40.50.2000">
    <property type="entry name" value="Glycogen Phosphorylase B"/>
    <property type="match status" value="2"/>
</dbReference>
<reference evidence="4 5" key="1">
    <citation type="journal article" date="2012" name="J. Bacteriol.">
        <title>Draft Genome Sequence of the Purple Photosynthetic Bacterium Phaeospirillum molischianum DSM120, a Particularly Versatile Bacterium.</title>
        <authorList>
            <person name="Duquesne K."/>
            <person name="Prima V."/>
            <person name="Ji B."/>
            <person name="Rouy Z."/>
            <person name="Medigue C."/>
            <person name="Talla E."/>
            <person name="Sturgis J.N."/>
        </authorList>
    </citation>
    <scope>NUCLEOTIDE SEQUENCE [LARGE SCALE GENOMIC DNA]</scope>
    <source>
        <strain evidence="5">DSM120</strain>
    </source>
</reference>
<keyword evidence="2 4" id="KW-0808">Transferase</keyword>
<dbReference type="SUPFAM" id="SSF53756">
    <property type="entry name" value="UDP-Glycosyltransferase/glycogen phosphorylase"/>
    <property type="match status" value="1"/>
</dbReference>
<name>H8FXG2_MAGML</name>
<keyword evidence="5" id="KW-1185">Reference proteome</keyword>
<dbReference type="STRING" id="1150626.PHAMO_570045"/>
<evidence type="ECO:0000259" key="3">
    <source>
        <dbReference type="Pfam" id="PF13439"/>
    </source>
</evidence>
<evidence type="ECO:0000313" key="4">
    <source>
        <dbReference type="EMBL" id="CCG43050.1"/>
    </source>
</evidence>
<dbReference type="Pfam" id="PF13692">
    <property type="entry name" value="Glyco_trans_1_4"/>
    <property type="match status" value="1"/>
</dbReference>
<dbReference type="PANTHER" id="PTHR12526">
    <property type="entry name" value="GLYCOSYLTRANSFERASE"/>
    <property type="match status" value="1"/>
</dbReference>
<dbReference type="EMBL" id="CAHP01000053">
    <property type="protein sequence ID" value="CCG43050.1"/>
    <property type="molecule type" value="Genomic_DNA"/>
</dbReference>
<dbReference type="Pfam" id="PF13439">
    <property type="entry name" value="Glyco_transf_4"/>
    <property type="match status" value="1"/>
</dbReference>
<dbReference type="EC" id="2.4.-.-" evidence="4"/>
<evidence type="ECO:0000256" key="2">
    <source>
        <dbReference type="ARBA" id="ARBA00022679"/>
    </source>
</evidence>
<proteinExistence type="predicted"/>
<keyword evidence="1 4" id="KW-0328">Glycosyltransferase</keyword>
<organism evidence="4 5">
    <name type="scientific">Magnetospirillum molischianum DSM 120</name>
    <dbReference type="NCBI Taxonomy" id="1150626"/>
    <lineage>
        <taxon>Bacteria</taxon>
        <taxon>Pseudomonadati</taxon>
        <taxon>Pseudomonadota</taxon>
        <taxon>Alphaproteobacteria</taxon>
        <taxon>Rhodospirillales</taxon>
        <taxon>Rhodospirillaceae</taxon>
        <taxon>Magnetospirillum</taxon>
    </lineage>
</organism>
<accession>H8FXG2</accession>
<comment type="caution">
    <text evidence="4">The sequence shown here is derived from an EMBL/GenBank/DDBJ whole genome shotgun (WGS) entry which is preliminary data.</text>
</comment>
<sequence>MTSADFDNGMRILFLIRSLDHGGAERQLAVLAGELTRRGHTVAVAVFYGDGPLRRELDQAGVTVFDLKKSGRWDIPAFLFRLIRVARRFRPQVLHGYLPVSNSLAALASRFLPGVKLVFGVRASDMDLGRYDRLSAAAYHLEARLSPLADAVISNSQAGRRAVTARGIPAERCHVIPNGIDTDRFHADRALGQSLRQGWGIPPESRLVGMVARIDPMKGHEVFLRAAAQARAIDPSLRFVCVGKGDAALTEQLRLLANDLSLPVIWVGAHDAVAAVYNAFDLFVMPSLYGEGFPNVLAEAMACGLPCVATDVGDAREILEPLGQTVQPGDVEALAQAILNAPKSPCPTAVTRIGETYSVTQLADRTLTVLNHIVGAPD</sequence>
<dbReference type="PANTHER" id="PTHR12526:SF510">
    <property type="entry name" value="D-INOSITOL 3-PHOSPHATE GLYCOSYLTRANSFERASE"/>
    <property type="match status" value="1"/>
</dbReference>
<evidence type="ECO:0000313" key="5">
    <source>
        <dbReference type="Proteomes" id="UP000004169"/>
    </source>
</evidence>
<dbReference type="InterPro" id="IPR028098">
    <property type="entry name" value="Glyco_trans_4-like_N"/>
</dbReference>
<dbReference type="eggNOG" id="COG0438">
    <property type="taxonomic scope" value="Bacteria"/>
</dbReference>
<feature type="domain" description="Glycosyltransferase subfamily 4-like N-terminal" evidence="3">
    <location>
        <begin position="22"/>
        <end position="184"/>
    </location>
</feature>
<evidence type="ECO:0000256" key="1">
    <source>
        <dbReference type="ARBA" id="ARBA00022676"/>
    </source>
</evidence>